<dbReference type="EC" id="2.3.1.-" evidence="5"/>
<protein>
    <recommendedName>
        <fullName evidence="2 5">Aminoglycoside N(3)-acetyltransferase</fullName>
        <ecNumber evidence="5">2.3.1.-</ecNumber>
    </recommendedName>
</protein>
<name>A0A6L6QPG5_9BURK</name>
<keyword evidence="5" id="KW-0046">Antibiotic resistance</keyword>
<reference evidence="6 7" key="1">
    <citation type="submission" date="2019-11" db="EMBL/GenBank/DDBJ databases">
        <title>Type strains purchased from KCTC, JCM and DSMZ.</title>
        <authorList>
            <person name="Lu H."/>
        </authorList>
    </citation>
    <scope>NUCLEOTIDE SEQUENCE [LARGE SCALE GENOMIC DNA]</scope>
    <source>
        <strain evidence="6 7">JCM 31587</strain>
    </source>
</reference>
<dbReference type="EMBL" id="WNKX01000039">
    <property type="protein sequence ID" value="MTW14308.1"/>
    <property type="molecule type" value="Genomic_DNA"/>
</dbReference>
<keyword evidence="3 5" id="KW-0808">Transferase</keyword>
<evidence type="ECO:0000256" key="2">
    <source>
        <dbReference type="ARBA" id="ARBA00012882"/>
    </source>
</evidence>
<dbReference type="InterPro" id="IPR003679">
    <property type="entry name" value="Amioglycoside_AcTrfase"/>
</dbReference>
<evidence type="ECO:0000313" key="6">
    <source>
        <dbReference type="EMBL" id="MTW14308.1"/>
    </source>
</evidence>
<dbReference type="Proteomes" id="UP000472320">
    <property type="component" value="Unassembled WGS sequence"/>
</dbReference>
<evidence type="ECO:0000256" key="4">
    <source>
        <dbReference type="ARBA" id="ARBA00023315"/>
    </source>
</evidence>
<dbReference type="AlphaFoldDB" id="A0A6L6QPG5"/>
<dbReference type="PANTHER" id="PTHR11104">
    <property type="entry name" value="AMINOGLYCOSIDE N3-ACETYLTRANSFERASE"/>
    <property type="match status" value="1"/>
</dbReference>
<dbReference type="GO" id="GO:0046677">
    <property type="term" value="P:response to antibiotic"/>
    <property type="evidence" value="ECO:0007669"/>
    <property type="project" value="UniProtKB-KW"/>
</dbReference>
<proteinExistence type="inferred from homology"/>
<comment type="catalytic activity">
    <reaction evidence="5">
        <text>a 2-deoxystreptamine antibiotic + acetyl-CoA = an N(3)-acetyl-2-deoxystreptamine antibiotic + CoA + H(+)</text>
        <dbReference type="Rhea" id="RHEA:12665"/>
        <dbReference type="ChEBI" id="CHEBI:15378"/>
        <dbReference type="ChEBI" id="CHEBI:57287"/>
        <dbReference type="ChEBI" id="CHEBI:57288"/>
        <dbReference type="ChEBI" id="CHEBI:57921"/>
        <dbReference type="ChEBI" id="CHEBI:77452"/>
        <dbReference type="EC" id="2.3.1.81"/>
    </reaction>
</comment>
<gene>
    <name evidence="6" type="ORF">GM658_27195</name>
</gene>
<dbReference type="GO" id="GO:0046353">
    <property type="term" value="F:aminoglycoside 3-N-acetyltransferase activity"/>
    <property type="evidence" value="ECO:0007669"/>
    <property type="project" value="UniProtKB-EC"/>
</dbReference>
<organism evidence="6 7">
    <name type="scientific">Massilia eburnea</name>
    <dbReference type="NCBI Taxonomy" id="1776165"/>
    <lineage>
        <taxon>Bacteria</taxon>
        <taxon>Pseudomonadati</taxon>
        <taxon>Pseudomonadota</taxon>
        <taxon>Betaproteobacteria</taxon>
        <taxon>Burkholderiales</taxon>
        <taxon>Oxalobacteraceae</taxon>
        <taxon>Telluria group</taxon>
        <taxon>Massilia</taxon>
    </lineage>
</organism>
<evidence type="ECO:0000256" key="3">
    <source>
        <dbReference type="ARBA" id="ARBA00022679"/>
    </source>
</evidence>
<comment type="caution">
    <text evidence="6">The sequence shown here is derived from an EMBL/GenBank/DDBJ whole genome shotgun (WGS) entry which is preliminary data.</text>
</comment>
<keyword evidence="4 5" id="KW-0012">Acyltransferase</keyword>
<keyword evidence="7" id="KW-1185">Reference proteome</keyword>
<dbReference type="Pfam" id="PF02522">
    <property type="entry name" value="Antibiotic_NAT"/>
    <property type="match status" value="1"/>
</dbReference>
<dbReference type="OrthoDB" id="7330654at2"/>
<dbReference type="PANTHER" id="PTHR11104:SF0">
    <property type="entry name" value="SPBETA PROPHAGE-DERIVED AMINOGLYCOSIDE N(3')-ACETYLTRANSFERASE-LIKE PROTEIN YOKD"/>
    <property type="match status" value="1"/>
</dbReference>
<evidence type="ECO:0000256" key="1">
    <source>
        <dbReference type="ARBA" id="ARBA00006383"/>
    </source>
</evidence>
<dbReference type="SUPFAM" id="SSF110710">
    <property type="entry name" value="TTHA0583/YokD-like"/>
    <property type="match status" value="1"/>
</dbReference>
<accession>A0A6L6QPG5</accession>
<evidence type="ECO:0000313" key="7">
    <source>
        <dbReference type="Proteomes" id="UP000472320"/>
    </source>
</evidence>
<evidence type="ECO:0000256" key="5">
    <source>
        <dbReference type="RuleBase" id="RU365031"/>
    </source>
</evidence>
<dbReference type="InterPro" id="IPR028345">
    <property type="entry name" value="Antibiotic_NAT-like"/>
</dbReference>
<sequence>MLTLWKETCWKKPMLKPAKRLAKALIDSLPHGKSAHPPKSAQHTVSRAELVAGLERLGIARGDAVFVHSSLKSLGHVEGGARALVQALQEAVGPEGTLVVPTYYMPGATIRATCRMTDYVFDVRSHGTNIGRLPKAFLDIPGNHRSVHPTHSVSAWGRHAAFLTEAHHRAPSIFGEGSPWQRFIGLEQAKVLGLGISMGPVTFYHMLEDAMGEAFPVHVWAEDNYRLPCIDQAGKLCEVPVRPFDPDLVPQRIDHRSRDDLRAYFLEEFRRAGLLHQGQVGEARSWWIPARGFFEHLQLLASQNLTIYSTPEQLAARPHGAGANSPRRINS</sequence>
<comment type="similarity">
    <text evidence="1 5">Belongs to the antibiotic N-acetyltransferase family.</text>
</comment>